<evidence type="ECO:0000256" key="1">
    <source>
        <dbReference type="SAM" id="MobiDB-lite"/>
    </source>
</evidence>
<evidence type="ECO:0000313" key="3">
    <source>
        <dbReference type="Proteomes" id="UP000218209"/>
    </source>
</evidence>
<feature type="region of interest" description="Disordered" evidence="1">
    <location>
        <begin position="228"/>
        <end position="308"/>
    </location>
</feature>
<gene>
    <name evidence="2" type="ORF">BU14_0602s0011</name>
</gene>
<proteinExistence type="predicted"/>
<feature type="compositionally biased region" description="Basic and acidic residues" evidence="1">
    <location>
        <begin position="284"/>
        <end position="308"/>
    </location>
</feature>
<dbReference type="AlphaFoldDB" id="A0A1X6NRA2"/>
<feature type="compositionally biased region" description="Pro residues" evidence="1">
    <location>
        <begin position="93"/>
        <end position="107"/>
    </location>
</feature>
<feature type="region of interest" description="Disordered" evidence="1">
    <location>
        <begin position="1"/>
        <end position="209"/>
    </location>
</feature>
<protein>
    <submittedName>
        <fullName evidence="2">Uncharacterized protein</fullName>
    </submittedName>
</protein>
<feature type="compositionally biased region" description="Low complexity" evidence="1">
    <location>
        <begin position="199"/>
        <end position="209"/>
    </location>
</feature>
<sequence>MMAAGPLPTNGDHHDGTPHATRRRQYRRGHWHAPVLPPPAPCAPLTATGGRWEGATPPHDGDSKCGAPALIVHPTETGQTPAPLTSSSTPRRASPPPHHGAPPPHRAPQPQDARAPPAEATTPKSPSTRPRRRRTWPAKRRSARPVRSSAARWQRRPSKSKANADAALAALHTSTADLPKITPLFDTPPAGGGGGGGTDADAGSPPRVGADAAAAVRALGVGAPHAPAATMGGGDGAGGGGPAAGGGGGGGRRAAVFWRPSPPRKREGRVDGGGKAALVGACDSARRTGDARRGANDKCNRRIQDPGH</sequence>
<feature type="compositionally biased region" description="Basic residues" evidence="1">
    <location>
        <begin position="129"/>
        <end position="144"/>
    </location>
</feature>
<feature type="compositionally biased region" description="Gly residues" evidence="1">
    <location>
        <begin position="231"/>
        <end position="252"/>
    </location>
</feature>
<organism evidence="2 3">
    <name type="scientific">Porphyra umbilicalis</name>
    <name type="common">Purple laver</name>
    <name type="synonym">Red alga</name>
    <dbReference type="NCBI Taxonomy" id="2786"/>
    <lineage>
        <taxon>Eukaryota</taxon>
        <taxon>Rhodophyta</taxon>
        <taxon>Bangiophyceae</taxon>
        <taxon>Bangiales</taxon>
        <taxon>Bangiaceae</taxon>
        <taxon>Porphyra</taxon>
    </lineage>
</organism>
<keyword evidence="3" id="KW-1185">Reference proteome</keyword>
<dbReference type="EMBL" id="KV919171">
    <property type="protein sequence ID" value="OSX71102.1"/>
    <property type="molecule type" value="Genomic_DNA"/>
</dbReference>
<accession>A0A1X6NRA2</accession>
<feature type="compositionally biased region" description="Low complexity" evidence="1">
    <location>
        <begin position="160"/>
        <end position="177"/>
    </location>
</feature>
<evidence type="ECO:0000313" key="2">
    <source>
        <dbReference type="EMBL" id="OSX71102.1"/>
    </source>
</evidence>
<reference evidence="2 3" key="1">
    <citation type="submission" date="2017-03" db="EMBL/GenBank/DDBJ databases">
        <title>WGS assembly of Porphyra umbilicalis.</title>
        <authorList>
            <person name="Brawley S.H."/>
            <person name="Blouin N.A."/>
            <person name="Ficko-Blean E."/>
            <person name="Wheeler G.L."/>
            <person name="Lohr M."/>
            <person name="Goodson H.V."/>
            <person name="Jenkins J.W."/>
            <person name="Blaby-Haas C.E."/>
            <person name="Helliwell K.E."/>
            <person name="Chan C."/>
            <person name="Marriage T."/>
            <person name="Bhattacharya D."/>
            <person name="Klein A.S."/>
            <person name="Badis Y."/>
            <person name="Brodie J."/>
            <person name="Cao Y."/>
            <person name="Collen J."/>
            <person name="Dittami S.M."/>
            <person name="Gachon C.M."/>
            <person name="Green B.R."/>
            <person name="Karpowicz S."/>
            <person name="Kim J.W."/>
            <person name="Kudahl U."/>
            <person name="Lin S."/>
            <person name="Michel G."/>
            <person name="Mittag M."/>
            <person name="Olson B.J."/>
            <person name="Pangilinan J."/>
            <person name="Peng Y."/>
            <person name="Qiu H."/>
            <person name="Shu S."/>
            <person name="Singer J.T."/>
            <person name="Smith A.G."/>
            <person name="Sprecher B.N."/>
            <person name="Wagner V."/>
            <person name="Wang W."/>
            <person name="Wang Z.-Y."/>
            <person name="Yan J."/>
            <person name="Yarish C."/>
            <person name="Zoeuner-Riek S."/>
            <person name="Zhuang Y."/>
            <person name="Zou Y."/>
            <person name="Lindquist E.A."/>
            <person name="Grimwood J."/>
            <person name="Barry K."/>
            <person name="Rokhsar D.S."/>
            <person name="Schmutz J."/>
            <person name="Stiller J.W."/>
            <person name="Grossman A.R."/>
            <person name="Prochnik S.E."/>
        </authorList>
    </citation>
    <scope>NUCLEOTIDE SEQUENCE [LARGE SCALE GENOMIC DNA]</scope>
    <source>
        <strain evidence="2">4086291</strain>
    </source>
</reference>
<feature type="compositionally biased region" description="Low complexity" evidence="1">
    <location>
        <begin position="108"/>
        <end position="128"/>
    </location>
</feature>
<name>A0A1X6NRA2_PORUM</name>
<dbReference type="Proteomes" id="UP000218209">
    <property type="component" value="Unassembled WGS sequence"/>
</dbReference>
<feature type="compositionally biased region" description="Basic residues" evidence="1">
    <location>
        <begin position="20"/>
        <end position="31"/>
    </location>
</feature>